<comment type="caution">
    <text evidence="2">The sequence shown here is derived from an EMBL/GenBank/DDBJ whole genome shotgun (WGS) entry which is preliminary data.</text>
</comment>
<organism evidence="2 3">
    <name type="scientific">Acorus calamus</name>
    <name type="common">Sweet flag</name>
    <dbReference type="NCBI Taxonomy" id="4465"/>
    <lineage>
        <taxon>Eukaryota</taxon>
        <taxon>Viridiplantae</taxon>
        <taxon>Streptophyta</taxon>
        <taxon>Embryophyta</taxon>
        <taxon>Tracheophyta</taxon>
        <taxon>Spermatophyta</taxon>
        <taxon>Magnoliopsida</taxon>
        <taxon>Liliopsida</taxon>
        <taxon>Acoraceae</taxon>
        <taxon>Acorus</taxon>
    </lineage>
</organism>
<protein>
    <submittedName>
        <fullName evidence="2">Uncharacterized protein</fullName>
    </submittedName>
</protein>
<dbReference type="AlphaFoldDB" id="A0AAV9ELV2"/>
<accession>A0AAV9ELV2</accession>
<evidence type="ECO:0000313" key="3">
    <source>
        <dbReference type="Proteomes" id="UP001180020"/>
    </source>
</evidence>
<reference evidence="2" key="2">
    <citation type="submission" date="2023-06" db="EMBL/GenBank/DDBJ databases">
        <authorList>
            <person name="Ma L."/>
            <person name="Liu K.-W."/>
            <person name="Li Z."/>
            <person name="Hsiao Y.-Y."/>
            <person name="Qi Y."/>
            <person name="Fu T."/>
            <person name="Tang G."/>
            <person name="Zhang D."/>
            <person name="Sun W.-H."/>
            <person name="Liu D.-K."/>
            <person name="Li Y."/>
            <person name="Chen G.-Z."/>
            <person name="Liu X.-D."/>
            <person name="Liao X.-Y."/>
            <person name="Jiang Y.-T."/>
            <person name="Yu X."/>
            <person name="Hao Y."/>
            <person name="Huang J."/>
            <person name="Zhao X.-W."/>
            <person name="Ke S."/>
            <person name="Chen Y.-Y."/>
            <person name="Wu W.-L."/>
            <person name="Hsu J.-L."/>
            <person name="Lin Y.-F."/>
            <person name="Huang M.-D."/>
            <person name="Li C.-Y."/>
            <person name="Huang L."/>
            <person name="Wang Z.-W."/>
            <person name="Zhao X."/>
            <person name="Zhong W.-Y."/>
            <person name="Peng D.-H."/>
            <person name="Ahmad S."/>
            <person name="Lan S."/>
            <person name="Zhang J.-S."/>
            <person name="Tsai W.-C."/>
            <person name="Van De Peer Y."/>
            <person name="Liu Z.-J."/>
        </authorList>
    </citation>
    <scope>NUCLEOTIDE SEQUENCE</scope>
    <source>
        <strain evidence="2">CP</strain>
        <tissue evidence="2">Leaves</tissue>
    </source>
</reference>
<keyword evidence="3" id="KW-1185">Reference proteome</keyword>
<reference evidence="2" key="1">
    <citation type="journal article" date="2023" name="Nat. Commun.">
        <title>Diploid and tetraploid genomes of Acorus and the evolution of monocots.</title>
        <authorList>
            <person name="Ma L."/>
            <person name="Liu K.W."/>
            <person name="Li Z."/>
            <person name="Hsiao Y.Y."/>
            <person name="Qi Y."/>
            <person name="Fu T."/>
            <person name="Tang G.D."/>
            <person name="Zhang D."/>
            <person name="Sun W.H."/>
            <person name="Liu D.K."/>
            <person name="Li Y."/>
            <person name="Chen G.Z."/>
            <person name="Liu X.D."/>
            <person name="Liao X.Y."/>
            <person name="Jiang Y.T."/>
            <person name="Yu X."/>
            <person name="Hao Y."/>
            <person name="Huang J."/>
            <person name="Zhao X.W."/>
            <person name="Ke S."/>
            <person name="Chen Y.Y."/>
            <person name="Wu W.L."/>
            <person name="Hsu J.L."/>
            <person name="Lin Y.F."/>
            <person name="Huang M.D."/>
            <person name="Li C.Y."/>
            <person name="Huang L."/>
            <person name="Wang Z.W."/>
            <person name="Zhao X."/>
            <person name="Zhong W.Y."/>
            <person name="Peng D.H."/>
            <person name="Ahmad S."/>
            <person name="Lan S."/>
            <person name="Zhang J.S."/>
            <person name="Tsai W.C."/>
            <person name="Van de Peer Y."/>
            <person name="Liu Z.J."/>
        </authorList>
    </citation>
    <scope>NUCLEOTIDE SEQUENCE</scope>
    <source>
        <strain evidence="2">CP</strain>
    </source>
</reference>
<dbReference type="EMBL" id="JAUJYO010000006">
    <property type="protein sequence ID" value="KAK1314372.1"/>
    <property type="molecule type" value="Genomic_DNA"/>
</dbReference>
<sequence length="114" mass="11825">MPASFKVWSMPLGGGNEAFVEVMDPDFGEAAIGWVALLIPKNILVTVWVLLKLNSLVDLPSAMDAPASGVPDTTDSLPLPGLPTKRHNHPSVRLGEIGAQSAASSAVAAVIPSK</sequence>
<proteinExistence type="predicted"/>
<feature type="region of interest" description="Disordered" evidence="1">
    <location>
        <begin position="64"/>
        <end position="88"/>
    </location>
</feature>
<evidence type="ECO:0000256" key="1">
    <source>
        <dbReference type="SAM" id="MobiDB-lite"/>
    </source>
</evidence>
<gene>
    <name evidence="2" type="ORF">QJS10_CPA06g01393</name>
</gene>
<dbReference type="Proteomes" id="UP001180020">
    <property type="component" value="Unassembled WGS sequence"/>
</dbReference>
<evidence type="ECO:0000313" key="2">
    <source>
        <dbReference type="EMBL" id="KAK1314372.1"/>
    </source>
</evidence>
<name>A0AAV9ELV2_ACOCL</name>